<organism evidence="1 2">
    <name type="scientific">Globodera rostochiensis</name>
    <name type="common">Golden nematode worm</name>
    <name type="synonym">Heterodera rostochiensis</name>
    <dbReference type="NCBI Taxonomy" id="31243"/>
    <lineage>
        <taxon>Eukaryota</taxon>
        <taxon>Metazoa</taxon>
        <taxon>Ecdysozoa</taxon>
        <taxon>Nematoda</taxon>
        <taxon>Chromadorea</taxon>
        <taxon>Rhabditida</taxon>
        <taxon>Tylenchina</taxon>
        <taxon>Tylenchomorpha</taxon>
        <taxon>Tylenchoidea</taxon>
        <taxon>Heteroderidae</taxon>
        <taxon>Heteroderinae</taxon>
        <taxon>Globodera</taxon>
    </lineage>
</organism>
<reference evidence="2" key="1">
    <citation type="submission" date="2022-11" db="UniProtKB">
        <authorList>
            <consortium name="WormBaseParasite"/>
        </authorList>
    </citation>
    <scope>IDENTIFICATION</scope>
</reference>
<evidence type="ECO:0000313" key="2">
    <source>
        <dbReference type="WBParaSite" id="Gr19_v10_g14040.t1"/>
    </source>
</evidence>
<dbReference type="AlphaFoldDB" id="A0A914H502"/>
<evidence type="ECO:0000313" key="1">
    <source>
        <dbReference type="Proteomes" id="UP000887572"/>
    </source>
</evidence>
<keyword evidence="1" id="KW-1185">Reference proteome</keyword>
<sequence length="83" mass="8853">MTEQTISALSVNAKVNEGPAEDVLQACVPIRSRCERIPKQVSCTMVKGLSTAPAKPDATASNASAGEQVSRTLIVHKQMIFQL</sequence>
<dbReference type="Proteomes" id="UP000887572">
    <property type="component" value="Unplaced"/>
</dbReference>
<accession>A0A914H502</accession>
<protein>
    <submittedName>
        <fullName evidence="2">Uncharacterized protein</fullName>
    </submittedName>
</protein>
<name>A0A914H502_GLORO</name>
<dbReference type="WBParaSite" id="Gr19_v10_g14040.t1">
    <property type="protein sequence ID" value="Gr19_v10_g14040.t1"/>
    <property type="gene ID" value="Gr19_v10_g14040"/>
</dbReference>
<proteinExistence type="predicted"/>